<protein>
    <submittedName>
        <fullName evidence="2">Uncharacterized protein</fullName>
    </submittedName>
</protein>
<name>A0A645D5G2_9ZZZZ</name>
<reference evidence="2" key="1">
    <citation type="submission" date="2019-08" db="EMBL/GenBank/DDBJ databases">
        <authorList>
            <person name="Kucharzyk K."/>
            <person name="Murdoch R.W."/>
            <person name="Higgins S."/>
            <person name="Loffler F."/>
        </authorList>
    </citation>
    <scope>NUCLEOTIDE SEQUENCE</scope>
</reference>
<comment type="caution">
    <text evidence="2">The sequence shown here is derived from an EMBL/GenBank/DDBJ whole genome shotgun (WGS) entry which is preliminary data.</text>
</comment>
<keyword evidence="1" id="KW-0472">Membrane</keyword>
<dbReference type="EMBL" id="VSSQ01032998">
    <property type="protein sequence ID" value="MPM84455.1"/>
    <property type="molecule type" value="Genomic_DNA"/>
</dbReference>
<gene>
    <name evidence="2" type="ORF">SDC9_131527</name>
</gene>
<proteinExistence type="predicted"/>
<evidence type="ECO:0000256" key="1">
    <source>
        <dbReference type="SAM" id="Phobius"/>
    </source>
</evidence>
<sequence length="131" mass="14217">MVSVVLKIVLELFDILLTSEFILSDETFVCSASFLISSATTANPRPASPARAASIEAFSASKFVWSAIPFIILVISFILFISCPSVDIFKAKSLKEDPTFLTESDKKFILSLLSLAIALKFLEATSTSNIS</sequence>
<accession>A0A645D5G2</accession>
<keyword evidence="1" id="KW-0812">Transmembrane</keyword>
<organism evidence="2">
    <name type="scientific">bioreactor metagenome</name>
    <dbReference type="NCBI Taxonomy" id="1076179"/>
    <lineage>
        <taxon>unclassified sequences</taxon>
        <taxon>metagenomes</taxon>
        <taxon>ecological metagenomes</taxon>
    </lineage>
</organism>
<keyword evidence="1" id="KW-1133">Transmembrane helix</keyword>
<dbReference type="AlphaFoldDB" id="A0A645D5G2"/>
<evidence type="ECO:0000313" key="2">
    <source>
        <dbReference type="EMBL" id="MPM84455.1"/>
    </source>
</evidence>
<feature type="transmembrane region" description="Helical" evidence="1">
    <location>
        <begin position="63"/>
        <end position="83"/>
    </location>
</feature>